<protein>
    <submittedName>
        <fullName evidence="1">Uncharacterized protein</fullName>
    </submittedName>
</protein>
<gene>
    <name evidence="1" type="ORF">AVDCRST_MAG19-3246</name>
</gene>
<accession>A0A6J4VE81</accession>
<dbReference type="EMBL" id="CADCWL010000175">
    <property type="protein sequence ID" value="CAA9575114.1"/>
    <property type="molecule type" value="Genomic_DNA"/>
</dbReference>
<evidence type="ECO:0000313" key="1">
    <source>
        <dbReference type="EMBL" id="CAA9575114.1"/>
    </source>
</evidence>
<organism evidence="1">
    <name type="scientific">uncultured Thermomicrobiales bacterium</name>
    <dbReference type="NCBI Taxonomy" id="1645740"/>
    <lineage>
        <taxon>Bacteria</taxon>
        <taxon>Pseudomonadati</taxon>
        <taxon>Thermomicrobiota</taxon>
        <taxon>Thermomicrobia</taxon>
        <taxon>Thermomicrobiales</taxon>
        <taxon>environmental samples</taxon>
    </lineage>
</organism>
<dbReference type="AlphaFoldDB" id="A0A6J4VE81"/>
<proteinExistence type="predicted"/>
<sequence length="165" mass="17990">MSDGSLGADRYRRRCGFMDATTDANNSAESTPTTTCRERGISTTVGEKFEQLVDTVRMTLVRPDTQTSYGVLRFATEGRRKLGNDAAGAAHRQGAALPDRVGHPAAIALHLATANMAFVVEACPDLEHRERRSQASDPCDRGVNSARECRWGRRMRQHLAADGTA</sequence>
<name>A0A6J4VE81_9BACT</name>
<reference evidence="1" key="1">
    <citation type="submission" date="2020-02" db="EMBL/GenBank/DDBJ databases">
        <authorList>
            <person name="Meier V. D."/>
        </authorList>
    </citation>
    <scope>NUCLEOTIDE SEQUENCE</scope>
    <source>
        <strain evidence="1">AVDCRST_MAG19</strain>
    </source>
</reference>